<dbReference type="EMBL" id="MU003495">
    <property type="protein sequence ID" value="KAF2476103.1"/>
    <property type="molecule type" value="Genomic_DNA"/>
</dbReference>
<sequence>MLDTATRTPQPCSSHPRTHQSARGGVNENYATCFVWALWRPVGLPLLGGQTAPGDLTSDTLPDAAAISSPAFSLEQDTLPSCLKIDSQYLRGQQNLRKMGRRRTWHRLKRMWSTSVRKTNSSSCSPAHSGDRLALADQMHRAAGSTSPAESTTFACPGLGLSCMKKKRYIILWVGAGSSTSGCERSRKVAVRVSCISPSASALCFS</sequence>
<evidence type="ECO:0000313" key="2">
    <source>
        <dbReference type="Proteomes" id="UP000799755"/>
    </source>
</evidence>
<gene>
    <name evidence="1" type="ORF">BDR25DRAFT_90537</name>
</gene>
<protein>
    <submittedName>
        <fullName evidence="1">Uncharacterized protein</fullName>
    </submittedName>
</protein>
<proteinExistence type="predicted"/>
<organism evidence="1 2">
    <name type="scientific">Lindgomyces ingoldianus</name>
    <dbReference type="NCBI Taxonomy" id="673940"/>
    <lineage>
        <taxon>Eukaryota</taxon>
        <taxon>Fungi</taxon>
        <taxon>Dikarya</taxon>
        <taxon>Ascomycota</taxon>
        <taxon>Pezizomycotina</taxon>
        <taxon>Dothideomycetes</taxon>
        <taxon>Pleosporomycetidae</taxon>
        <taxon>Pleosporales</taxon>
        <taxon>Lindgomycetaceae</taxon>
        <taxon>Lindgomyces</taxon>
    </lineage>
</organism>
<keyword evidence="2" id="KW-1185">Reference proteome</keyword>
<dbReference type="Proteomes" id="UP000799755">
    <property type="component" value="Unassembled WGS sequence"/>
</dbReference>
<evidence type="ECO:0000313" key="1">
    <source>
        <dbReference type="EMBL" id="KAF2476103.1"/>
    </source>
</evidence>
<reference evidence="1" key="1">
    <citation type="journal article" date="2020" name="Stud. Mycol.">
        <title>101 Dothideomycetes genomes: a test case for predicting lifestyles and emergence of pathogens.</title>
        <authorList>
            <person name="Haridas S."/>
            <person name="Albert R."/>
            <person name="Binder M."/>
            <person name="Bloem J."/>
            <person name="Labutti K."/>
            <person name="Salamov A."/>
            <person name="Andreopoulos B."/>
            <person name="Baker S."/>
            <person name="Barry K."/>
            <person name="Bills G."/>
            <person name="Bluhm B."/>
            <person name="Cannon C."/>
            <person name="Castanera R."/>
            <person name="Culley D."/>
            <person name="Daum C."/>
            <person name="Ezra D."/>
            <person name="Gonzalez J."/>
            <person name="Henrissat B."/>
            <person name="Kuo A."/>
            <person name="Liang C."/>
            <person name="Lipzen A."/>
            <person name="Lutzoni F."/>
            <person name="Magnuson J."/>
            <person name="Mondo S."/>
            <person name="Nolan M."/>
            <person name="Ohm R."/>
            <person name="Pangilinan J."/>
            <person name="Park H.-J."/>
            <person name="Ramirez L."/>
            <person name="Alfaro M."/>
            <person name="Sun H."/>
            <person name="Tritt A."/>
            <person name="Yoshinaga Y."/>
            <person name="Zwiers L.-H."/>
            <person name="Turgeon B."/>
            <person name="Goodwin S."/>
            <person name="Spatafora J."/>
            <person name="Crous P."/>
            <person name="Grigoriev I."/>
        </authorList>
    </citation>
    <scope>NUCLEOTIDE SEQUENCE</scope>
    <source>
        <strain evidence="1">ATCC 200398</strain>
    </source>
</reference>
<comment type="caution">
    <text evidence="1">The sequence shown here is derived from an EMBL/GenBank/DDBJ whole genome shotgun (WGS) entry which is preliminary data.</text>
</comment>
<accession>A0ACB6R9V6</accession>
<name>A0ACB6R9V6_9PLEO</name>